<evidence type="ECO:0000313" key="8">
    <source>
        <dbReference type="EMBL" id="ALG84351.1"/>
    </source>
</evidence>
<comment type="subcellular location">
    <subcellularLocation>
        <location evidence="1">Cell membrane</location>
        <topology evidence="1">Multi-pass membrane protein</topology>
    </subcellularLocation>
</comment>
<dbReference type="Pfam" id="PF12823">
    <property type="entry name" value="DUF3817"/>
    <property type="match status" value="1"/>
</dbReference>
<dbReference type="AlphaFoldDB" id="A0A0N7FUH2"/>
<dbReference type="RefSeq" id="WP_062392333.1">
    <property type="nucleotide sequence ID" value="NZ_CP011853.1"/>
</dbReference>
<evidence type="ECO:0000256" key="4">
    <source>
        <dbReference type="ARBA" id="ARBA00022989"/>
    </source>
</evidence>
<feature type="transmembrane region" description="Helical" evidence="6">
    <location>
        <begin position="50"/>
        <end position="69"/>
    </location>
</feature>
<dbReference type="OrthoDB" id="3396203at2"/>
<evidence type="ECO:0000256" key="1">
    <source>
        <dbReference type="ARBA" id="ARBA00004651"/>
    </source>
</evidence>
<accession>A0A0N7FUH2</accession>
<dbReference type="Proteomes" id="UP000063789">
    <property type="component" value="Chromosome"/>
</dbReference>
<evidence type="ECO:0000256" key="5">
    <source>
        <dbReference type="ARBA" id="ARBA00023136"/>
    </source>
</evidence>
<reference evidence="9" key="1">
    <citation type="submission" date="2015-06" db="EMBL/GenBank/DDBJ databases">
        <title>Complete genome sequence and metabolic analysis of phthalate degradation pathway in Gordonia sp. QH-11.</title>
        <authorList>
            <person name="Jin D."/>
            <person name="Kong X."/>
            <person name="Bai Z."/>
        </authorList>
    </citation>
    <scope>NUCLEOTIDE SEQUENCE [LARGE SCALE GENOMIC DNA]</scope>
    <source>
        <strain evidence="9">QH-11</strain>
    </source>
</reference>
<name>A0A0N7FUH2_9ACTN</name>
<dbReference type="NCBIfam" id="TIGR03954">
    <property type="entry name" value="integ_memb_HG"/>
    <property type="match status" value="1"/>
</dbReference>
<sequence>MNDFFNVSTAAKRFRLIAVIEAITWGLLIIGMIVKYGADIESATMIPGSLHGAAFVAYVIITVLTARTLKWDLKVTALALIASIPPFFSVWFEQWAKRNGHLGELSDSEFSVDEDRDTLNV</sequence>
<keyword evidence="5 6" id="KW-0472">Membrane</keyword>
<keyword evidence="3 6" id="KW-0812">Transmembrane</keyword>
<keyword evidence="2" id="KW-1003">Cell membrane</keyword>
<dbReference type="KEGG" id="goq:ACH46_07350"/>
<organism evidence="8 9">
    <name type="scientific">Gordonia phthalatica</name>
    <dbReference type="NCBI Taxonomy" id="1136941"/>
    <lineage>
        <taxon>Bacteria</taxon>
        <taxon>Bacillati</taxon>
        <taxon>Actinomycetota</taxon>
        <taxon>Actinomycetes</taxon>
        <taxon>Mycobacteriales</taxon>
        <taxon>Gordoniaceae</taxon>
        <taxon>Gordonia</taxon>
    </lineage>
</organism>
<proteinExistence type="predicted"/>
<dbReference type="PANTHER" id="PTHR40077">
    <property type="entry name" value="MEMBRANE PROTEIN-RELATED"/>
    <property type="match status" value="1"/>
</dbReference>
<dbReference type="InterPro" id="IPR023845">
    <property type="entry name" value="DUF3817_TM"/>
</dbReference>
<dbReference type="EMBL" id="CP011853">
    <property type="protein sequence ID" value="ALG84351.1"/>
    <property type="molecule type" value="Genomic_DNA"/>
</dbReference>
<dbReference type="GO" id="GO:0005886">
    <property type="term" value="C:plasma membrane"/>
    <property type="evidence" value="ECO:0007669"/>
    <property type="project" value="UniProtKB-SubCell"/>
</dbReference>
<keyword evidence="9" id="KW-1185">Reference proteome</keyword>
<evidence type="ECO:0000256" key="2">
    <source>
        <dbReference type="ARBA" id="ARBA00022475"/>
    </source>
</evidence>
<reference evidence="8 9" key="2">
    <citation type="journal article" date="2017" name="Int. J. Syst. Evol. Microbiol.">
        <title>Gordonia phthalatica sp. nov., a di-n-butyl phthalate-degrading bacterium isolated from activated sludge.</title>
        <authorList>
            <person name="Jin D."/>
            <person name="Kong X."/>
            <person name="Jia M."/>
            <person name="Yu X."/>
            <person name="Wang X."/>
            <person name="Zhuang X."/>
            <person name="Deng Y."/>
            <person name="Bai Z."/>
        </authorList>
    </citation>
    <scope>NUCLEOTIDE SEQUENCE [LARGE SCALE GENOMIC DNA]</scope>
    <source>
        <strain evidence="8 9">QH-11</strain>
    </source>
</reference>
<dbReference type="PANTHER" id="PTHR40077:SF1">
    <property type="entry name" value="MEMBRANE PROTEIN"/>
    <property type="match status" value="1"/>
</dbReference>
<feature type="transmembrane region" description="Helical" evidence="6">
    <location>
        <begin position="75"/>
        <end position="92"/>
    </location>
</feature>
<evidence type="ECO:0000256" key="3">
    <source>
        <dbReference type="ARBA" id="ARBA00022692"/>
    </source>
</evidence>
<keyword evidence="4 6" id="KW-1133">Transmembrane helix</keyword>
<evidence type="ECO:0000313" key="9">
    <source>
        <dbReference type="Proteomes" id="UP000063789"/>
    </source>
</evidence>
<evidence type="ECO:0000256" key="6">
    <source>
        <dbReference type="SAM" id="Phobius"/>
    </source>
</evidence>
<feature type="transmembrane region" description="Helical" evidence="6">
    <location>
        <begin position="16"/>
        <end position="38"/>
    </location>
</feature>
<dbReference type="STRING" id="1136941.ACH46_07350"/>
<dbReference type="PATRIC" id="fig|1136941.3.peg.1503"/>
<protein>
    <submittedName>
        <fullName evidence="8">Membrane protein</fullName>
    </submittedName>
</protein>
<feature type="domain" description="DUF3817" evidence="7">
    <location>
        <begin position="12"/>
        <end position="98"/>
    </location>
</feature>
<gene>
    <name evidence="8" type="ORF">ACH46_07350</name>
</gene>
<evidence type="ECO:0000259" key="7">
    <source>
        <dbReference type="Pfam" id="PF12823"/>
    </source>
</evidence>